<evidence type="ECO:0000313" key="3">
    <source>
        <dbReference type="EMBL" id="KAF4668873.1"/>
    </source>
</evidence>
<keyword evidence="2" id="KW-0732">Signal</keyword>
<dbReference type="PROSITE" id="PS51257">
    <property type="entry name" value="PROKAR_LIPOPROTEIN"/>
    <property type="match status" value="1"/>
</dbReference>
<feature type="region of interest" description="Disordered" evidence="1">
    <location>
        <begin position="188"/>
        <end position="283"/>
    </location>
</feature>
<dbReference type="OrthoDB" id="431625at2759"/>
<feature type="signal peptide" evidence="2">
    <location>
        <begin position="1"/>
        <end position="26"/>
    </location>
</feature>
<sequence>MKAPSILFLQFTLLAALLFALQGCSKQESSKATAVETRSSGLFLNNAGSLGSQSCHQANQPYSLRVDRLKNSDGTWSNSITADCGNAHRALKKTDADLPEAVKSKLLDAKMSCNDIWEAFGTKGSASAISLRSMCREALGVSVPLSTSPMRFPTIQLLILAMVSSPSNVEAFDFGHLFSIGHSIISSFMPGQKESSPPPPPPRRAPSRSPARQAPPRGLGPSPSRSSHFRRNRSTSRVRPPTTSAARPQASRATNTASRRSEPEQVDPDVDKMLDGIDFDSLS</sequence>
<evidence type="ECO:0000256" key="2">
    <source>
        <dbReference type="SAM" id="SignalP"/>
    </source>
</evidence>
<gene>
    <name evidence="3" type="ORF">FOL47_002830</name>
</gene>
<feature type="compositionally biased region" description="Low complexity" evidence="1">
    <location>
        <begin position="207"/>
        <end position="226"/>
    </location>
</feature>
<feature type="compositionally biased region" description="Basic residues" evidence="1">
    <location>
        <begin position="227"/>
        <end position="236"/>
    </location>
</feature>
<evidence type="ECO:0000256" key="1">
    <source>
        <dbReference type="SAM" id="MobiDB-lite"/>
    </source>
</evidence>
<proteinExistence type="predicted"/>
<organism evidence="3 4">
    <name type="scientific">Perkinsus chesapeaki</name>
    <name type="common">Clam parasite</name>
    <name type="synonym">Perkinsus andrewsi</name>
    <dbReference type="NCBI Taxonomy" id="330153"/>
    <lineage>
        <taxon>Eukaryota</taxon>
        <taxon>Sar</taxon>
        <taxon>Alveolata</taxon>
        <taxon>Perkinsozoa</taxon>
        <taxon>Perkinsea</taxon>
        <taxon>Perkinsida</taxon>
        <taxon>Perkinsidae</taxon>
        <taxon>Perkinsus</taxon>
    </lineage>
</organism>
<feature type="compositionally biased region" description="Basic and acidic residues" evidence="1">
    <location>
        <begin position="259"/>
        <end position="275"/>
    </location>
</feature>
<keyword evidence="4" id="KW-1185">Reference proteome</keyword>
<feature type="compositionally biased region" description="Polar residues" evidence="1">
    <location>
        <begin position="237"/>
        <end position="258"/>
    </location>
</feature>
<reference evidence="3 4" key="1">
    <citation type="submission" date="2020-04" db="EMBL/GenBank/DDBJ databases">
        <title>Perkinsus chesapeaki whole genome sequence.</title>
        <authorList>
            <person name="Bogema D.R."/>
        </authorList>
    </citation>
    <scope>NUCLEOTIDE SEQUENCE [LARGE SCALE GENOMIC DNA]</scope>
    <source>
        <strain evidence="3">ATCC PRA-425</strain>
    </source>
</reference>
<comment type="caution">
    <text evidence="3">The sequence shown here is derived from an EMBL/GenBank/DDBJ whole genome shotgun (WGS) entry which is preliminary data.</text>
</comment>
<accession>A0A7J6MB84</accession>
<evidence type="ECO:0000313" key="4">
    <source>
        <dbReference type="Proteomes" id="UP000591131"/>
    </source>
</evidence>
<feature type="chain" id="PRO_5029464531" evidence="2">
    <location>
        <begin position="27"/>
        <end position="283"/>
    </location>
</feature>
<dbReference type="Proteomes" id="UP000591131">
    <property type="component" value="Unassembled WGS sequence"/>
</dbReference>
<name>A0A7J6MB84_PERCH</name>
<dbReference type="EMBL" id="JAAPAO010000182">
    <property type="protein sequence ID" value="KAF4668873.1"/>
    <property type="molecule type" value="Genomic_DNA"/>
</dbReference>
<protein>
    <submittedName>
        <fullName evidence="3">Uncharacterized protein</fullName>
    </submittedName>
</protein>
<dbReference type="AlphaFoldDB" id="A0A7J6MB84"/>